<dbReference type="Pfam" id="PF02771">
    <property type="entry name" value="Acyl-CoA_dh_N"/>
    <property type="match status" value="1"/>
</dbReference>
<dbReference type="GO" id="GO:0050660">
    <property type="term" value="F:flavin adenine dinucleotide binding"/>
    <property type="evidence" value="ECO:0007669"/>
    <property type="project" value="InterPro"/>
</dbReference>
<dbReference type="InterPro" id="IPR006091">
    <property type="entry name" value="Acyl-CoA_Oxase/DH_mid-dom"/>
</dbReference>
<comment type="similarity">
    <text evidence="2 5">Belongs to the acyl-CoA dehydrogenase family.</text>
</comment>
<dbReference type="Pfam" id="PF02770">
    <property type="entry name" value="Acyl-CoA_dh_M"/>
    <property type="match status" value="1"/>
</dbReference>
<comment type="cofactor">
    <cofactor evidence="1 5">
        <name>FAD</name>
        <dbReference type="ChEBI" id="CHEBI:57692"/>
    </cofactor>
</comment>
<feature type="domain" description="Acyl-CoA oxidase/dehydrogenase middle" evidence="7">
    <location>
        <begin position="174"/>
        <end position="266"/>
    </location>
</feature>
<evidence type="ECO:0000259" key="8">
    <source>
        <dbReference type="Pfam" id="PF02771"/>
    </source>
</evidence>
<keyword evidence="5" id="KW-0560">Oxidoreductase</keyword>
<dbReference type="InterPro" id="IPR009100">
    <property type="entry name" value="AcylCoA_DH/oxidase_NM_dom_sf"/>
</dbReference>
<name>A0A841R6Q6_9SPIO</name>
<evidence type="ECO:0000256" key="1">
    <source>
        <dbReference type="ARBA" id="ARBA00001974"/>
    </source>
</evidence>
<dbReference type="PANTHER" id="PTHR42803:SF1">
    <property type="entry name" value="BROAD-SPECIFICITY LINEAR ACYL-COA DEHYDROGENASE FADE5"/>
    <property type="match status" value="1"/>
</dbReference>
<evidence type="ECO:0000256" key="4">
    <source>
        <dbReference type="ARBA" id="ARBA00022827"/>
    </source>
</evidence>
<dbReference type="EMBL" id="JACHGJ010000002">
    <property type="protein sequence ID" value="MBB6479535.1"/>
    <property type="molecule type" value="Genomic_DNA"/>
</dbReference>
<evidence type="ECO:0000259" key="6">
    <source>
        <dbReference type="Pfam" id="PF00441"/>
    </source>
</evidence>
<sequence length="568" mass="63625">MANFLQDNEDILFHLEHMDIDRVITLKEMEFADKGKYPHAPNDIDDAKDSYKKVLEIVGEICGDYLAPQAAEIDKEGVKLVNGEVQYAKGTAEVLDLFAKADLMGFALPRKYGGLNFPTLMTSIAAEMVMRADGSFLNFGLQQDIAETINKFASEEQKMKYLPKLCTGEHGSSMILTEPDAGSDLPAVALRAYQDESGQWYLHGVKRFITNGCGEIGLVLARSEDKTGARGLSQFIYKRDSKMVIRRLEDKLGIHGSPTCELQFNDAPCELMGERGRGLTEYTMWLMNSARLGIGAQAVGIAEAAYREAAKYASEREQFGKSIDTMVPVYEMLTDMKVSIEAGRTLLYETAKVVDIKEGLEHMAEVHPEKAAELKSEMKLYRKLAGLLTPMVKAYATEMCNKVAYDAIQIHGGTGYMREFNVERHARDARITNIYEGTTQLQIVAASPGVTSGTAKMLIDEFDQEDYSHMGETLNLVREAKEKLYAAVELVNSAKNKVYSDYHSQRLVEMATAIIQSYLMMRDARHSDRKKKVAELHIEKAYSLVEHHRHFIAEGRAVLLDHYMDIIG</sequence>
<evidence type="ECO:0000313" key="10">
    <source>
        <dbReference type="EMBL" id="MBB6479535.1"/>
    </source>
</evidence>
<dbReference type="InterPro" id="IPR009075">
    <property type="entry name" value="AcylCo_DH/oxidase_C"/>
</dbReference>
<proteinExistence type="inferred from homology"/>
<dbReference type="InterPro" id="IPR037069">
    <property type="entry name" value="AcylCoA_DH/ox_N_sf"/>
</dbReference>
<dbReference type="InterPro" id="IPR036250">
    <property type="entry name" value="AcylCo_DH-like_C"/>
</dbReference>
<evidence type="ECO:0008006" key="12">
    <source>
        <dbReference type="Google" id="ProtNLM"/>
    </source>
</evidence>
<feature type="domain" description="Acyl-CoA dehydrogenase/oxidase N-terminal" evidence="8">
    <location>
        <begin position="52"/>
        <end position="169"/>
    </location>
</feature>
<dbReference type="InterPro" id="IPR052166">
    <property type="entry name" value="Diverse_Acyl-CoA_DH"/>
</dbReference>
<dbReference type="Pfam" id="PF00441">
    <property type="entry name" value="Acyl-CoA_dh_1"/>
    <property type="match status" value="1"/>
</dbReference>
<feature type="domain" description="Acyl-CoA dehydrogenase/oxidase C-terminal" evidence="6">
    <location>
        <begin position="281"/>
        <end position="443"/>
    </location>
</feature>
<dbReference type="InterPro" id="IPR036797">
    <property type="entry name" value="Acyl-CoA_dehydrogenase_C_sf"/>
</dbReference>
<dbReference type="Pfam" id="PF12186">
    <property type="entry name" value="AcylCoA_dehyd_C"/>
    <property type="match status" value="1"/>
</dbReference>
<dbReference type="Gene3D" id="2.40.110.10">
    <property type="entry name" value="Butyryl-CoA Dehydrogenase, subunit A, domain 2"/>
    <property type="match status" value="1"/>
</dbReference>
<dbReference type="Proteomes" id="UP000587760">
    <property type="component" value="Unassembled WGS sequence"/>
</dbReference>
<dbReference type="Gene3D" id="1.20.140.10">
    <property type="entry name" value="Butyryl-CoA Dehydrogenase, subunit A, domain 3"/>
    <property type="match status" value="1"/>
</dbReference>
<accession>A0A841R6Q6</accession>
<protein>
    <recommendedName>
        <fullName evidence="12">Acyl-CoA dehydrogenase</fullName>
    </recommendedName>
</protein>
<keyword evidence="3 5" id="KW-0285">Flavoprotein</keyword>
<dbReference type="InterPro" id="IPR020964">
    <property type="entry name" value="Acyl-CoA_dehydrogenase_C"/>
</dbReference>
<dbReference type="GO" id="GO:0003995">
    <property type="term" value="F:acyl-CoA dehydrogenase activity"/>
    <property type="evidence" value="ECO:0007669"/>
    <property type="project" value="InterPro"/>
</dbReference>
<keyword evidence="11" id="KW-1185">Reference proteome</keyword>
<dbReference type="InterPro" id="IPR013786">
    <property type="entry name" value="AcylCoA_DH/ox_N"/>
</dbReference>
<dbReference type="Gene3D" id="1.20.120.470">
    <property type="entry name" value="Acyl-CoA dehydrogenase, C-terminal domain"/>
    <property type="match status" value="1"/>
</dbReference>
<evidence type="ECO:0000259" key="9">
    <source>
        <dbReference type="Pfam" id="PF12186"/>
    </source>
</evidence>
<evidence type="ECO:0000256" key="3">
    <source>
        <dbReference type="ARBA" id="ARBA00022630"/>
    </source>
</evidence>
<dbReference type="InterPro" id="IPR046373">
    <property type="entry name" value="Acyl-CoA_Oxase/DH_mid-dom_sf"/>
</dbReference>
<reference evidence="10 11" key="1">
    <citation type="submission" date="2020-08" db="EMBL/GenBank/DDBJ databases">
        <title>Genomic Encyclopedia of Type Strains, Phase IV (KMG-IV): sequencing the most valuable type-strain genomes for metagenomic binning, comparative biology and taxonomic classification.</title>
        <authorList>
            <person name="Goeker M."/>
        </authorList>
    </citation>
    <scope>NUCLEOTIDE SEQUENCE [LARGE SCALE GENOMIC DNA]</scope>
    <source>
        <strain evidence="10 11">DSM 2461</strain>
    </source>
</reference>
<organism evidence="10 11">
    <name type="scientific">Spirochaeta isovalerica</name>
    <dbReference type="NCBI Taxonomy" id="150"/>
    <lineage>
        <taxon>Bacteria</taxon>
        <taxon>Pseudomonadati</taxon>
        <taxon>Spirochaetota</taxon>
        <taxon>Spirochaetia</taxon>
        <taxon>Spirochaetales</taxon>
        <taxon>Spirochaetaceae</taxon>
        <taxon>Spirochaeta</taxon>
    </lineage>
</organism>
<dbReference type="RefSeq" id="WP_184744852.1">
    <property type="nucleotide sequence ID" value="NZ_JACHGJ010000002.1"/>
</dbReference>
<comment type="caution">
    <text evidence="10">The sequence shown here is derived from an EMBL/GenBank/DDBJ whole genome shotgun (WGS) entry which is preliminary data.</text>
</comment>
<evidence type="ECO:0000313" key="11">
    <source>
        <dbReference type="Proteomes" id="UP000587760"/>
    </source>
</evidence>
<evidence type="ECO:0000256" key="2">
    <source>
        <dbReference type="ARBA" id="ARBA00009347"/>
    </source>
</evidence>
<evidence type="ECO:0000259" key="7">
    <source>
        <dbReference type="Pfam" id="PF02770"/>
    </source>
</evidence>
<dbReference type="AlphaFoldDB" id="A0A841R6Q6"/>
<dbReference type="PROSITE" id="PS00073">
    <property type="entry name" value="ACYL_COA_DH_2"/>
    <property type="match status" value="1"/>
</dbReference>
<dbReference type="PANTHER" id="PTHR42803">
    <property type="entry name" value="ACYL-COA DEHYDROGENASE"/>
    <property type="match status" value="1"/>
</dbReference>
<dbReference type="SUPFAM" id="SSF158494">
    <property type="entry name" value="PG0775 C-terminal domain-like"/>
    <property type="match status" value="1"/>
</dbReference>
<evidence type="ECO:0000256" key="5">
    <source>
        <dbReference type="RuleBase" id="RU362125"/>
    </source>
</evidence>
<dbReference type="Gene3D" id="1.10.540.10">
    <property type="entry name" value="Acyl-CoA dehydrogenase/oxidase, N-terminal domain"/>
    <property type="match status" value="1"/>
</dbReference>
<gene>
    <name evidence="10" type="ORF">HNR50_001193</name>
</gene>
<feature type="domain" description="Acyl-CoA dehydrogenase C-terminal" evidence="9">
    <location>
        <begin position="451"/>
        <end position="554"/>
    </location>
</feature>
<dbReference type="SUPFAM" id="SSF56645">
    <property type="entry name" value="Acyl-CoA dehydrogenase NM domain-like"/>
    <property type="match status" value="1"/>
</dbReference>
<dbReference type="SUPFAM" id="SSF47203">
    <property type="entry name" value="Acyl-CoA dehydrogenase C-terminal domain-like"/>
    <property type="match status" value="1"/>
</dbReference>
<keyword evidence="4 5" id="KW-0274">FAD</keyword>
<dbReference type="InterPro" id="IPR006089">
    <property type="entry name" value="Acyl-CoA_DH_CS"/>
</dbReference>